<reference evidence="1 2" key="1">
    <citation type="submission" date="2019-09" db="EMBL/GenBank/DDBJ databases">
        <authorList>
            <person name="Chandra G."/>
            <person name="Truman W A."/>
        </authorList>
    </citation>
    <scope>NUCLEOTIDE SEQUENCE [LARGE SCALE GENOMIC DNA]</scope>
    <source>
        <strain evidence="1">PS631</strain>
    </source>
</reference>
<evidence type="ECO:0000313" key="1">
    <source>
        <dbReference type="EMBL" id="VVN10170.1"/>
    </source>
</evidence>
<dbReference type="Proteomes" id="UP000399692">
    <property type="component" value="Unassembled WGS sequence"/>
</dbReference>
<dbReference type="AlphaFoldDB" id="A0A5E6UXB1"/>
<evidence type="ECO:0000313" key="2">
    <source>
        <dbReference type="Proteomes" id="UP000399692"/>
    </source>
</evidence>
<proteinExistence type="predicted"/>
<dbReference type="EMBL" id="CABVHF010000015">
    <property type="protein sequence ID" value="VVN10170.1"/>
    <property type="molecule type" value="Genomic_DNA"/>
</dbReference>
<sequence length="128" mass="14154">MSWEHGRQAIVSEEAKVRIRGTIGEWPVDLTIELEPAEWAQLGRQVELAAPVEKPLSAPVVRQSDDQYQAAREALRVAGQMTGPELLEHLEQLTGSTAAGKRLLVRLRHSAEVRVESAGDAPVYHWIG</sequence>
<accession>A0A5E6UXB1</accession>
<organism evidence="1 2">
    <name type="scientific">Pseudomonas fluorescens</name>
    <dbReference type="NCBI Taxonomy" id="294"/>
    <lineage>
        <taxon>Bacteria</taxon>
        <taxon>Pseudomonadati</taxon>
        <taxon>Pseudomonadota</taxon>
        <taxon>Gammaproteobacteria</taxon>
        <taxon>Pseudomonadales</taxon>
        <taxon>Pseudomonadaceae</taxon>
        <taxon>Pseudomonas</taxon>
    </lineage>
</organism>
<gene>
    <name evidence="1" type="ORF">PS631_03822</name>
</gene>
<name>A0A5E6UXB1_PSEFL</name>
<protein>
    <submittedName>
        <fullName evidence="1">Uncharacterized protein</fullName>
    </submittedName>
</protein>